<dbReference type="SUPFAM" id="SSF49464">
    <property type="entry name" value="Carboxypeptidase regulatory domain-like"/>
    <property type="match status" value="1"/>
</dbReference>
<dbReference type="Gene3D" id="2.170.130.10">
    <property type="entry name" value="TonB-dependent receptor, plug domain"/>
    <property type="match status" value="1"/>
</dbReference>
<organism evidence="4 5">
    <name type="scientific">Pseudopedobacter saltans</name>
    <dbReference type="NCBI Taxonomy" id="151895"/>
    <lineage>
        <taxon>Bacteria</taxon>
        <taxon>Pseudomonadati</taxon>
        <taxon>Bacteroidota</taxon>
        <taxon>Sphingobacteriia</taxon>
        <taxon>Sphingobacteriales</taxon>
        <taxon>Sphingobacteriaceae</taxon>
        <taxon>Pseudopedobacter</taxon>
    </lineage>
</organism>
<dbReference type="InterPro" id="IPR008969">
    <property type="entry name" value="CarboxyPept-like_regulatory"/>
</dbReference>
<dbReference type="Pfam" id="PF07715">
    <property type="entry name" value="Plug"/>
    <property type="match status" value="1"/>
</dbReference>
<dbReference type="InterPro" id="IPR023996">
    <property type="entry name" value="TonB-dep_OMP_SusC/RagA"/>
</dbReference>
<dbReference type="InterPro" id="IPR000531">
    <property type="entry name" value="Beta-barrel_TonB"/>
</dbReference>
<dbReference type="FunFam" id="2.170.130.10:FF:000003">
    <property type="entry name" value="SusC/RagA family TonB-linked outer membrane protein"/>
    <property type="match status" value="1"/>
</dbReference>
<comment type="similarity">
    <text evidence="1">Belongs to the TonB-dependent receptor family.</text>
</comment>
<comment type="subcellular location">
    <subcellularLocation>
        <location evidence="1">Cell outer membrane</location>
    </subcellularLocation>
</comment>
<reference evidence="4 5" key="1">
    <citation type="submission" date="2017-11" db="EMBL/GenBank/DDBJ databases">
        <title>Infants hospitalized years apart are colonized by the same room-sourced microbial strains.</title>
        <authorList>
            <person name="Brooks B."/>
            <person name="Olm M.R."/>
            <person name="Firek B.A."/>
            <person name="Baker R."/>
            <person name="Thomas B.C."/>
            <person name="Morowitz M.J."/>
            <person name="Banfield J.F."/>
        </authorList>
    </citation>
    <scope>NUCLEOTIDE SEQUENCE [LARGE SCALE GENOMIC DNA]</scope>
    <source>
        <strain evidence="4">S2_009_000_R2_76</strain>
    </source>
</reference>
<proteinExistence type="inferred from homology"/>
<evidence type="ECO:0000313" key="4">
    <source>
        <dbReference type="EMBL" id="PZP42320.1"/>
    </source>
</evidence>
<dbReference type="GO" id="GO:0009279">
    <property type="term" value="C:cell outer membrane"/>
    <property type="evidence" value="ECO:0007669"/>
    <property type="project" value="UniProtKB-SubCell"/>
</dbReference>
<gene>
    <name evidence="4" type="ORF">DI598_17070</name>
</gene>
<dbReference type="InterPro" id="IPR023997">
    <property type="entry name" value="TonB-dep_OMP_SusC/RagA_CS"/>
</dbReference>
<dbReference type="InterPro" id="IPR012910">
    <property type="entry name" value="Plug_dom"/>
</dbReference>
<keyword evidence="1" id="KW-0798">TonB box</keyword>
<sequence>MSKTIFKRKIWVFVFILTTQITAITQVRGQLKAKGNFVTVVGTVTDSANAIIEGVSVSVENNNKLGTTTDVNGKFVLDVPVGSTLVFKGLTYNDYMFPVPETLDSTIVIVLSAKKVDAADEVIVAAYGRKQLKESNVGAVTTIKPSQLKIPASNLTNALAGQIAGIIAYQPGGQPGYDNSQFFIRGVTTFGYSSSPLILIDNIESTSQDLARLQVDDIESFSILKDAGSTSLYGSRGANGVLLITTKKGKEGRANLYGRFENAFSSPTKNIKLTDPITYMNNYNEALITRDPTASPLYDANKIINTERSIANAPGSNPYAFPAVDWLNMLFKSHTSNQRANLSVRGGGAVATYYVSGSYNVDNGILKVSPVNNFNNNVKLQNYQFRSNVDVNLTKTTILSLKINGVFDNYNGPITTDPSGATDLYSQIMHTPSVLFPAFFQPDSANTYTKHVLFGNYSLNGTNNVSFVNPYANLLKGYSQFTRSNINVQVDLSQQLDFITPGLKFSGIFSTQRNSYYSATRQYNPFYYQLNTYDPINNTYTLNWLNNVAGQATEYLNYSDGGKTVSSQTYMQGILSYDKTFGLSTVSATMVGSRQEILNSALNLYASDGVTPINTPLVASLPYRNVSSSGRLSYTYDRRYSIEGSFGYNGSERFSAKHRWGFFPTIGGAWNVSNEAFWGEGVKHILSRLKIRGTYGSVGNDALSSLRFFYLSSINLNTGSPASFGTENLYSRGGVNTIAYPNPDITWETSRQGNLGIDMTFLNSLNITIDLYKQHRFNIYQTRVVPQALGLEAAVAANLGSANTKGMDVQMDYSKPVVHLDNIYF</sequence>
<dbReference type="SUPFAM" id="SSF56935">
    <property type="entry name" value="Porins"/>
    <property type="match status" value="1"/>
</dbReference>
<evidence type="ECO:0000259" key="3">
    <source>
        <dbReference type="Pfam" id="PF07715"/>
    </source>
</evidence>
<protein>
    <submittedName>
        <fullName evidence="4">SusC/RagA family TonB-linked outer membrane protein</fullName>
    </submittedName>
</protein>
<dbReference type="NCBIfam" id="TIGR04057">
    <property type="entry name" value="SusC_RagA_signa"/>
    <property type="match status" value="1"/>
</dbReference>
<dbReference type="Proteomes" id="UP000249645">
    <property type="component" value="Unassembled WGS sequence"/>
</dbReference>
<name>A0A2W5EM31_9SPHI</name>
<comment type="caution">
    <text evidence="4">The sequence shown here is derived from an EMBL/GenBank/DDBJ whole genome shotgun (WGS) entry which is preliminary data.</text>
</comment>
<evidence type="ECO:0000313" key="5">
    <source>
        <dbReference type="Proteomes" id="UP000249645"/>
    </source>
</evidence>
<dbReference type="EMBL" id="QFOI01000440">
    <property type="protein sequence ID" value="PZP42320.1"/>
    <property type="molecule type" value="Genomic_DNA"/>
</dbReference>
<dbReference type="AlphaFoldDB" id="A0A2W5EM31"/>
<feature type="domain" description="TonB-dependent receptor-like beta-barrel" evidence="2">
    <location>
        <begin position="446"/>
        <end position="813"/>
    </location>
</feature>
<dbReference type="NCBIfam" id="TIGR04056">
    <property type="entry name" value="OMP_RagA_SusC"/>
    <property type="match status" value="1"/>
</dbReference>
<dbReference type="InterPro" id="IPR037066">
    <property type="entry name" value="Plug_dom_sf"/>
</dbReference>
<accession>A0A2W5EM31</accession>
<evidence type="ECO:0000256" key="1">
    <source>
        <dbReference type="RuleBase" id="RU003357"/>
    </source>
</evidence>
<evidence type="ECO:0000259" key="2">
    <source>
        <dbReference type="Pfam" id="PF00593"/>
    </source>
</evidence>
<keyword evidence="1" id="KW-0472">Membrane</keyword>
<dbReference type="Pfam" id="PF00593">
    <property type="entry name" value="TonB_dep_Rec_b-barrel"/>
    <property type="match status" value="1"/>
</dbReference>
<feature type="domain" description="TonB-dependent receptor plug" evidence="3">
    <location>
        <begin position="136"/>
        <end position="241"/>
    </location>
</feature>
<dbReference type="Gene3D" id="2.60.40.1120">
    <property type="entry name" value="Carboxypeptidase-like, regulatory domain"/>
    <property type="match status" value="1"/>
</dbReference>
<dbReference type="Pfam" id="PF13715">
    <property type="entry name" value="CarbopepD_reg_2"/>
    <property type="match status" value="1"/>
</dbReference>